<feature type="non-terminal residue" evidence="2">
    <location>
        <position position="120"/>
    </location>
</feature>
<dbReference type="GO" id="GO:0016787">
    <property type="term" value="F:hydrolase activity"/>
    <property type="evidence" value="ECO:0007669"/>
    <property type="project" value="UniProtKB-KW"/>
</dbReference>
<evidence type="ECO:0000313" key="2">
    <source>
        <dbReference type="EMBL" id="RII96051.1"/>
    </source>
</evidence>
<gene>
    <name evidence="2" type="ORF">DZF97_18095</name>
</gene>
<organism evidence="2 3">
    <name type="scientific">Clavibacter nebraskensis</name>
    <dbReference type="NCBI Taxonomy" id="31963"/>
    <lineage>
        <taxon>Bacteria</taxon>
        <taxon>Bacillati</taxon>
        <taxon>Actinomycetota</taxon>
        <taxon>Actinomycetes</taxon>
        <taxon>Micrococcales</taxon>
        <taxon>Microbacteriaceae</taxon>
        <taxon>Clavibacter</taxon>
    </lineage>
</organism>
<evidence type="ECO:0000313" key="3">
    <source>
        <dbReference type="Proteomes" id="UP000265361"/>
    </source>
</evidence>
<proteinExistence type="predicted"/>
<dbReference type="AlphaFoldDB" id="A0A399NQA9"/>
<name>A0A399NQA9_9MICO</name>
<dbReference type="Proteomes" id="UP000265361">
    <property type="component" value="Unassembled WGS sequence"/>
</dbReference>
<keyword evidence="2" id="KW-0378">Hydrolase</keyword>
<dbReference type="EMBL" id="QWED01001172">
    <property type="protein sequence ID" value="RII96051.1"/>
    <property type="molecule type" value="Genomic_DNA"/>
</dbReference>
<accession>A0A399NQA9</accession>
<protein>
    <submittedName>
        <fullName evidence="2">SGNH/GDSL hydrolase family protein</fullName>
    </submittedName>
</protein>
<evidence type="ECO:0000256" key="1">
    <source>
        <dbReference type="SAM" id="MobiDB-lite"/>
    </source>
</evidence>
<dbReference type="SUPFAM" id="SSF52266">
    <property type="entry name" value="SGNH hydrolase"/>
    <property type="match status" value="1"/>
</dbReference>
<feature type="compositionally biased region" description="Low complexity" evidence="1">
    <location>
        <begin position="1"/>
        <end position="12"/>
    </location>
</feature>
<comment type="caution">
    <text evidence="2">The sequence shown here is derived from an EMBL/GenBank/DDBJ whole genome shotgun (WGS) entry which is preliminary data.</text>
</comment>
<sequence>GGTATPTADAGDPPTPAVTASGGPPIEPMTYGPDDALAGFYALRDGVRERRLMIGVLGDSITEGQGATTLQHAYPAQLRDRLRGAYPSGARGGLDYIASRHQITVPADQGFAFAGTPTAG</sequence>
<reference evidence="2 3" key="1">
    <citation type="submission" date="2018-08" db="EMBL/GenBank/DDBJ databases">
        <title>Genome Sequence of Clavibacter michiganensis Subspecies type strains, and the Atypical Peach-Colored Strains Isolated from Tomato.</title>
        <authorList>
            <person name="Osdaghi E."/>
            <person name="Portier P."/>
            <person name="Briand M."/>
            <person name="Jacques M.-A."/>
        </authorList>
    </citation>
    <scope>NUCLEOTIDE SEQUENCE [LARGE SCALE GENOMIC DNA]</scope>
    <source>
        <strain evidence="2 3">CFBP 7577</strain>
    </source>
</reference>
<feature type="non-terminal residue" evidence="2">
    <location>
        <position position="1"/>
    </location>
</feature>
<feature type="region of interest" description="Disordered" evidence="1">
    <location>
        <begin position="1"/>
        <end position="27"/>
    </location>
</feature>